<feature type="domain" description="Type I restriction modification DNA specificity" evidence="4">
    <location>
        <begin position="66"/>
        <end position="207"/>
    </location>
</feature>
<protein>
    <submittedName>
        <fullName evidence="5">Restriction modification system DNA specificity domain protein</fullName>
    </submittedName>
</protein>
<keyword evidence="2" id="KW-0680">Restriction system</keyword>
<dbReference type="KEGG" id="bpj:B2904_orf974"/>
<dbReference type="RefSeq" id="WP_014935712.1">
    <property type="nucleotide sequence ID" value="NC_018607.1"/>
</dbReference>
<dbReference type="PATRIC" id="fig|1133568.3.peg.974"/>
<dbReference type="InterPro" id="IPR000055">
    <property type="entry name" value="Restrct_endonuc_typeI_TRD"/>
</dbReference>
<name>J9TUM8_BRAPL</name>
<gene>
    <name evidence="5" type="ORF">B2904_orf974</name>
</gene>
<dbReference type="GO" id="GO:0003677">
    <property type="term" value="F:DNA binding"/>
    <property type="evidence" value="ECO:0007669"/>
    <property type="project" value="UniProtKB-KW"/>
</dbReference>
<proteinExistence type="inferred from homology"/>
<dbReference type="GO" id="GO:0009307">
    <property type="term" value="P:DNA restriction-modification system"/>
    <property type="evidence" value="ECO:0007669"/>
    <property type="project" value="UniProtKB-KW"/>
</dbReference>
<evidence type="ECO:0000256" key="1">
    <source>
        <dbReference type="ARBA" id="ARBA00010923"/>
    </source>
</evidence>
<evidence type="ECO:0000256" key="3">
    <source>
        <dbReference type="ARBA" id="ARBA00023125"/>
    </source>
</evidence>
<sequence length="238" mass="27354">MLNELDIKIDDNIKKEKCFTVKYSEIKNKRIDATYYSKNNQIKSKFDLEELDEYKSFCDSGSRPKGGVANIKNGIFSFGGEHIKDDGRVVMYPTKYIPEDFNKKILNTSLKLNDILIVKDGATTGKIGIVDDIKCENQNINEHLFLLRAKKELNQKYLFFILSNKIFQQIIKSKITGATVMGIIKNEILNIKIPIPPIEIQNKIADEATNRREKAFKLQEEAKNIIEEAKKEVESILF</sequence>
<evidence type="ECO:0000313" key="5">
    <source>
        <dbReference type="EMBL" id="AFR70317.1"/>
    </source>
</evidence>
<dbReference type="InterPro" id="IPR052021">
    <property type="entry name" value="Type-I_RS_S_subunit"/>
</dbReference>
<reference evidence="5 6" key="1">
    <citation type="journal article" date="2012" name="BMC Genomics">
        <title>Comparative genomics of Brachyspira pilosicoli strains: genome rearrangements, reductions and correlation of genetic compliment with phenotypic diversity.</title>
        <authorList>
            <person name="Mappley L.J."/>
            <person name="Black M.L."/>
            <person name="Abuoun M."/>
            <person name="Darby A.C."/>
            <person name="Woodward M.J."/>
            <person name="Parkhill J."/>
            <person name="Turner A.K."/>
            <person name="Bellgard M.I."/>
            <person name="La T."/>
            <person name="Phillips N.D."/>
            <person name="La Ragione R.M."/>
            <person name="Hampson D.J."/>
        </authorList>
    </citation>
    <scope>NUCLEOTIDE SEQUENCE [LARGE SCALE GENOMIC DNA]</scope>
    <source>
        <strain evidence="5">B2904</strain>
    </source>
</reference>
<dbReference type="AlphaFoldDB" id="J9TUM8"/>
<evidence type="ECO:0000313" key="6">
    <source>
        <dbReference type="Proteomes" id="UP000007346"/>
    </source>
</evidence>
<dbReference type="EMBL" id="CP003490">
    <property type="protein sequence ID" value="AFR70317.1"/>
    <property type="molecule type" value="Genomic_DNA"/>
</dbReference>
<dbReference type="SUPFAM" id="SSF116734">
    <property type="entry name" value="DNA methylase specificity domain"/>
    <property type="match status" value="1"/>
</dbReference>
<dbReference type="PANTHER" id="PTHR30408">
    <property type="entry name" value="TYPE-1 RESTRICTION ENZYME ECOKI SPECIFICITY PROTEIN"/>
    <property type="match status" value="1"/>
</dbReference>
<dbReference type="HOGENOM" id="CLU_1164108_0_0_12"/>
<dbReference type="Pfam" id="PF01420">
    <property type="entry name" value="Methylase_S"/>
    <property type="match status" value="1"/>
</dbReference>
<dbReference type="Proteomes" id="UP000007346">
    <property type="component" value="Chromosome"/>
</dbReference>
<dbReference type="InterPro" id="IPR044946">
    <property type="entry name" value="Restrct_endonuc_typeI_TRD_sf"/>
</dbReference>
<dbReference type="Gene3D" id="3.90.220.20">
    <property type="entry name" value="DNA methylase specificity domains"/>
    <property type="match status" value="1"/>
</dbReference>
<keyword evidence="3" id="KW-0238">DNA-binding</keyword>
<organism evidence="5 6">
    <name type="scientific">Brachyspira pilosicoli B2904</name>
    <dbReference type="NCBI Taxonomy" id="1133568"/>
    <lineage>
        <taxon>Bacteria</taxon>
        <taxon>Pseudomonadati</taxon>
        <taxon>Spirochaetota</taxon>
        <taxon>Spirochaetia</taxon>
        <taxon>Brachyspirales</taxon>
        <taxon>Brachyspiraceae</taxon>
        <taxon>Brachyspira</taxon>
    </lineage>
</organism>
<evidence type="ECO:0000259" key="4">
    <source>
        <dbReference type="Pfam" id="PF01420"/>
    </source>
</evidence>
<evidence type="ECO:0000256" key="2">
    <source>
        <dbReference type="ARBA" id="ARBA00022747"/>
    </source>
</evidence>
<dbReference type="PANTHER" id="PTHR30408:SF12">
    <property type="entry name" value="TYPE I RESTRICTION ENZYME MJAVIII SPECIFICITY SUBUNIT"/>
    <property type="match status" value="1"/>
</dbReference>
<accession>J9TUM8</accession>
<comment type="similarity">
    <text evidence="1">Belongs to the type-I restriction system S methylase family.</text>
</comment>